<dbReference type="GO" id="GO:0005737">
    <property type="term" value="C:cytoplasm"/>
    <property type="evidence" value="ECO:0007669"/>
    <property type="project" value="TreeGrafter"/>
</dbReference>
<dbReference type="WBParaSite" id="maker-PairedContig_3675-snap-gene-0.19-mRNA-1">
    <property type="protein sequence ID" value="maker-PairedContig_3675-snap-gene-0.19-mRNA-1"/>
    <property type="gene ID" value="maker-PairedContig_3675-snap-gene-0.19"/>
</dbReference>
<dbReference type="GO" id="GO:0061630">
    <property type="term" value="F:ubiquitin protein ligase activity"/>
    <property type="evidence" value="ECO:0007669"/>
    <property type="project" value="InterPro"/>
</dbReference>
<sequence length="442" mass="51158">MQNIARQSKSKYYGIVMEKDISGLDIENDSGNHQSDTEQEVISDVERYNLSYLFLNDTKGQLGIFPEALIRPVRLYLLRIDQLSDPTSYKTGQIEFAIIPDDPLVTLSEVIEAHEELEAEAEALLGGANANVCTYPEGYKPRQPLYSCRDCTNTTGPAALCYACSVNCHDGHELVELYTKRNFCCDCGNSKFKNACTLYKEKKPLNERNQYNHNFDGLYCTCNRPYPCEEYDDCEMLQCIICEDWFHLQHLEETPDSVDTSEVEEVICRNCVTRFTFLLLYADGTYKEVCADNKLCKLKWLETNAKTDENSQPCSLFFNSYKWRNRLCQCKICSNFYEDNNLQFLTDLTDCMQTFVESHSNKSNDKPKDDDRVMTNALIDVAGREGAITLFKGYEEMKRKLGNHLKRLADEGREVKKEDIDQFFQELEMERKRRREDILSQL</sequence>
<evidence type="ECO:0000313" key="6">
    <source>
        <dbReference type="WBParaSite" id="maker-PairedContig_3675-snap-gene-0.19-mRNA-1"/>
    </source>
</evidence>
<dbReference type="InterPro" id="IPR013083">
    <property type="entry name" value="Znf_RING/FYVE/PHD"/>
</dbReference>
<dbReference type="AlphaFoldDB" id="A0A1I8EP90"/>
<name>A0A1I8EP90_WUCBA</name>
<evidence type="ECO:0000256" key="2">
    <source>
        <dbReference type="ARBA" id="ARBA00022771"/>
    </source>
</evidence>
<dbReference type="SUPFAM" id="SSF57903">
    <property type="entry name" value="FYVE/PHD zinc finger"/>
    <property type="match status" value="1"/>
</dbReference>
<evidence type="ECO:0000256" key="4">
    <source>
        <dbReference type="PROSITE-ProRule" id="PRU00508"/>
    </source>
</evidence>
<reference evidence="6 7" key="1">
    <citation type="submission" date="2016-11" db="UniProtKB">
        <authorList>
            <consortium name="WormBaseParasite"/>
        </authorList>
    </citation>
    <scope>IDENTIFICATION</scope>
    <source>
        <strain evidence="6 7">pt0022</strain>
    </source>
</reference>
<dbReference type="PROSITE" id="PS51157">
    <property type="entry name" value="ZF_UBR"/>
    <property type="match status" value="1"/>
</dbReference>
<dbReference type="PANTHER" id="PTHR13513">
    <property type="entry name" value="E3 UBIQUITIN-PROTEIN LIGASE UBR7"/>
    <property type="match status" value="1"/>
</dbReference>
<protein>
    <submittedName>
        <fullName evidence="6 7">Zinc finger protein</fullName>
    </submittedName>
</protein>
<accession>A0A1I8EP90</accession>
<dbReference type="CDD" id="cd15542">
    <property type="entry name" value="PHD_UBR7"/>
    <property type="match status" value="1"/>
</dbReference>
<keyword evidence="3" id="KW-0862">Zinc</keyword>
<evidence type="ECO:0000313" key="7">
    <source>
        <dbReference type="WBParaSite" id="maker-PairedContig_4546-snap-gene-0.13-mRNA-1"/>
    </source>
</evidence>
<organism evidence="6">
    <name type="scientific">Wuchereria bancrofti</name>
    <dbReference type="NCBI Taxonomy" id="6293"/>
    <lineage>
        <taxon>Eukaryota</taxon>
        <taxon>Metazoa</taxon>
        <taxon>Ecdysozoa</taxon>
        <taxon>Nematoda</taxon>
        <taxon>Chromadorea</taxon>
        <taxon>Rhabditida</taxon>
        <taxon>Spirurina</taxon>
        <taxon>Spiruromorpha</taxon>
        <taxon>Filarioidea</taxon>
        <taxon>Onchocercidae</taxon>
        <taxon>Wuchereria</taxon>
    </lineage>
</organism>
<dbReference type="InterPro" id="IPR011011">
    <property type="entry name" value="Znf_FYVE_PHD"/>
</dbReference>
<dbReference type="Gene3D" id="3.30.40.10">
    <property type="entry name" value="Zinc/RING finger domain, C3HC4 (zinc finger)"/>
    <property type="match status" value="1"/>
</dbReference>
<dbReference type="InterPro" id="IPR047506">
    <property type="entry name" value="UBR7-like_UBR-box"/>
</dbReference>
<evidence type="ECO:0000259" key="5">
    <source>
        <dbReference type="PROSITE" id="PS51157"/>
    </source>
</evidence>
<dbReference type="PANTHER" id="PTHR13513:SF9">
    <property type="entry name" value="E3 UBIQUITIN-PROTEIN LIGASE UBR7-RELATED"/>
    <property type="match status" value="1"/>
</dbReference>
<dbReference type="InterPro" id="IPR003126">
    <property type="entry name" value="Znf_UBR"/>
</dbReference>
<dbReference type="GO" id="GO:0008270">
    <property type="term" value="F:zinc ion binding"/>
    <property type="evidence" value="ECO:0007669"/>
    <property type="project" value="UniProtKB-KW"/>
</dbReference>
<keyword evidence="1" id="KW-0479">Metal-binding</keyword>
<dbReference type="WBParaSite" id="maker-PairedContig_4546-snap-gene-0.13-mRNA-1">
    <property type="protein sequence ID" value="maker-PairedContig_4546-snap-gene-0.13-mRNA-1"/>
    <property type="gene ID" value="maker-PairedContig_4546-snap-gene-0.13"/>
</dbReference>
<evidence type="ECO:0000256" key="1">
    <source>
        <dbReference type="ARBA" id="ARBA00022723"/>
    </source>
</evidence>
<dbReference type="InterPro" id="IPR040204">
    <property type="entry name" value="UBR7"/>
</dbReference>
<evidence type="ECO:0000256" key="3">
    <source>
        <dbReference type="ARBA" id="ARBA00022833"/>
    </source>
</evidence>
<feature type="domain" description="UBR-type" evidence="5">
    <location>
        <begin position="131"/>
        <end position="201"/>
    </location>
</feature>
<feature type="zinc finger region" description="UBR-type" evidence="4">
    <location>
        <begin position="131"/>
        <end position="201"/>
    </location>
</feature>
<dbReference type="SMART" id="SM00396">
    <property type="entry name" value="ZnF_UBR1"/>
    <property type="match status" value="1"/>
</dbReference>
<dbReference type="Pfam" id="PF02207">
    <property type="entry name" value="zf-UBR"/>
    <property type="match status" value="1"/>
</dbReference>
<dbReference type="CDD" id="cd19677">
    <property type="entry name" value="UBR-box_UBR7"/>
    <property type="match status" value="1"/>
</dbReference>
<dbReference type="STRING" id="6293.A0A1I8EP90"/>
<keyword evidence="2" id="KW-0863">Zinc-finger</keyword>
<proteinExistence type="predicted"/>